<comment type="caution">
    <text evidence="2">The sequence shown here is derived from an EMBL/GenBank/DDBJ whole genome shotgun (WGS) entry which is preliminary data.</text>
</comment>
<dbReference type="AlphaFoldDB" id="A0A7X3MM16"/>
<dbReference type="RefSeq" id="WP_159756212.1">
    <property type="nucleotide sequence ID" value="NZ_WUQX01000001.1"/>
</dbReference>
<reference evidence="2 3" key="1">
    <citation type="submission" date="2019-12" db="EMBL/GenBank/DDBJ databases">
        <title>Sporaefaciens musculi gen. nov., sp. nov., a novel bacterium isolated from the caecum of an obese mouse.</title>
        <authorList>
            <person name="Rasmussen T.S."/>
            <person name="Streidl T."/>
            <person name="Hitch T.C.A."/>
            <person name="Wortmann E."/>
            <person name="Deptula P."/>
            <person name="Hansen M."/>
            <person name="Nielsen D.S."/>
            <person name="Clavel T."/>
            <person name="Vogensen F.K."/>
        </authorList>
    </citation>
    <scope>NUCLEOTIDE SEQUENCE [LARGE SCALE GENOMIC DNA]</scope>
    <source>
        <strain evidence="2 3">WCA-9-b2</strain>
    </source>
</reference>
<dbReference type="EMBL" id="WUQX01000001">
    <property type="protein sequence ID" value="MXP78919.1"/>
    <property type="molecule type" value="Genomic_DNA"/>
</dbReference>
<name>A0A7X3MM16_9FIRM</name>
<keyword evidence="1" id="KW-0175">Coiled coil</keyword>
<feature type="coiled-coil region" evidence="1">
    <location>
        <begin position="89"/>
        <end position="116"/>
    </location>
</feature>
<accession>A0A7X3MM16</accession>
<evidence type="ECO:0000256" key="1">
    <source>
        <dbReference type="SAM" id="Coils"/>
    </source>
</evidence>
<keyword evidence="3" id="KW-1185">Reference proteome</keyword>
<sequence>MEEQIKYMQSEYDKAVSQGDDVKSETLSKWMKNQYADMSWQMSSVIGISHFRIDNASKLYGEAFGEEAKKQLTDLHDNTENILQGLKGAQSTEDALQRLAKAKEDLMKQAHIAEQRYADYTGNQLSPYTYKTEKDFSGIKWDSHVIYNYTLDSVKPMNSAINLKGYQQISFDQLDAAENIVDLHA</sequence>
<protein>
    <submittedName>
        <fullName evidence="2">Uncharacterized protein</fullName>
    </submittedName>
</protein>
<organism evidence="2 3">
    <name type="scientific">Sporofaciens musculi</name>
    <dbReference type="NCBI Taxonomy" id="2681861"/>
    <lineage>
        <taxon>Bacteria</taxon>
        <taxon>Bacillati</taxon>
        <taxon>Bacillota</taxon>
        <taxon>Clostridia</taxon>
        <taxon>Lachnospirales</taxon>
        <taxon>Lachnospiraceae</taxon>
        <taxon>Sporofaciens</taxon>
    </lineage>
</organism>
<proteinExistence type="predicted"/>
<dbReference type="Proteomes" id="UP000460412">
    <property type="component" value="Unassembled WGS sequence"/>
</dbReference>
<gene>
    <name evidence="2" type="ORF">GN277_27385</name>
</gene>
<evidence type="ECO:0000313" key="3">
    <source>
        <dbReference type="Proteomes" id="UP000460412"/>
    </source>
</evidence>
<evidence type="ECO:0000313" key="2">
    <source>
        <dbReference type="EMBL" id="MXP78919.1"/>
    </source>
</evidence>